<protein>
    <recommendedName>
        <fullName evidence="5">Mitochondrial fission regulator 2</fullName>
    </recommendedName>
</protein>
<feature type="compositionally biased region" description="Basic and acidic residues" evidence="2">
    <location>
        <begin position="904"/>
        <end position="914"/>
    </location>
</feature>
<accession>A0AA85GCS5</accession>
<dbReference type="Proteomes" id="UP000050792">
    <property type="component" value="Unassembled WGS sequence"/>
</dbReference>
<feature type="region of interest" description="Disordered" evidence="2">
    <location>
        <begin position="424"/>
        <end position="460"/>
    </location>
</feature>
<comment type="similarity">
    <text evidence="1">Belongs to the MTFR1 family.</text>
</comment>
<feature type="compositionally biased region" description="Polar residues" evidence="2">
    <location>
        <begin position="84"/>
        <end position="93"/>
    </location>
</feature>
<feature type="region of interest" description="Disordered" evidence="2">
    <location>
        <begin position="76"/>
        <end position="95"/>
    </location>
</feature>
<evidence type="ECO:0000313" key="3">
    <source>
        <dbReference type="Proteomes" id="UP000050792"/>
    </source>
</evidence>
<dbReference type="InterPro" id="IPR007972">
    <property type="entry name" value="Mtfr1"/>
</dbReference>
<feature type="region of interest" description="Disordered" evidence="2">
    <location>
        <begin position="850"/>
        <end position="877"/>
    </location>
</feature>
<evidence type="ECO:0000313" key="4">
    <source>
        <dbReference type="WBParaSite" id="SRDH1_89990.1"/>
    </source>
</evidence>
<sequence length="953" mass="105908">MTTYPLNMMLQHLLTYVRSFCSVRYIVKFLPNGSLAPRLNIDSNVLLSKNSEYDDCDCSASDSNVLYTSSYTDPINSNDDDSYNEPNRNSHLTSLPCYNDNRDTVSSSFSIFNSHKKFKNYQESNVPVYYVGSFSNIYTSLPDSEIKSIKNITGDNNDQKLIMKSNKTQYSNYRYRGKNKRGKRLKESTKNNGKLYHNNNTSDTTDSSDKHFHSSSRSNRISQLEAEISRLRSQIAQLISAQELGESSTCDLGRDRFPHRPDADGESDTAIAATGSPSLMEHDETKFNNNLLESNIPSASLISTSLILPPPPPPPPMISSPALQGGANGSSNWREQLQARLRSKKNNCTDKTSTPIKSNLSISQNPADMSQVLKELQSGSIKLRSIPRSPGGTPIKQKRSPTISGSDQCAIIARALHSKFSHLRSMMDSSTSDEEESQSDNHLDSGLGPGREDIWSPKRKPNSSPHSLLCHFFNRIDPVFKILKLTYVRSFCSVRYIVKFLPNGSLAPRLNIDSNVLLSKNSEYDDCDCSASDSNVLYTSSYTDPINSNDDDSYNEPNRNSHLTSLPCYNDNRDTVSSSFSIFNSHKNFKNYQESNVPVYYVGSFSNIYTSLPDSEIKSIKNITGDNNDQKLIMKSNKTQYSNYRYRGKNKRGKRLKESTKNNGKLYHNNNTSDTTDSSDEHFHSSSRSNRISQLEAEISRLRSQIAQLISAQELGESSTCDLGRDRFPHRPDADGESDTAIAATGSPSLMEHDETKFNNNLLESNIPSASLISTSLILPPPPPPPPMISSPALQGGANGSSNWREQLQARLRSKKNNCTDKTSTPIKSNLSISQNPADMSQVLKELQSGSIKLRSIPRSPGGTPIKQKRSPTISGSDPCAIIARALHSKFSHLRSMMDNSTSGEEKSQSDNHLDSGLGPGREDIWSPKRKPNGSPHSLHVLRPVNRRPDKAN</sequence>
<organism evidence="3 4">
    <name type="scientific">Schistosoma rodhaini</name>
    <dbReference type="NCBI Taxonomy" id="6188"/>
    <lineage>
        <taxon>Eukaryota</taxon>
        <taxon>Metazoa</taxon>
        <taxon>Spiralia</taxon>
        <taxon>Lophotrochozoa</taxon>
        <taxon>Platyhelminthes</taxon>
        <taxon>Trematoda</taxon>
        <taxon>Digenea</taxon>
        <taxon>Strigeidida</taxon>
        <taxon>Schistosomatoidea</taxon>
        <taxon>Schistosomatidae</taxon>
        <taxon>Schistosoma</taxon>
    </lineage>
</organism>
<feature type="compositionally biased region" description="Basic residues" evidence="2">
    <location>
        <begin position="646"/>
        <end position="655"/>
    </location>
</feature>
<reference evidence="4" key="2">
    <citation type="submission" date="2023-11" db="UniProtKB">
        <authorList>
            <consortium name="WormBaseParasite"/>
        </authorList>
    </citation>
    <scope>IDENTIFICATION</scope>
</reference>
<dbReference type="GO" id="GO:0005739">
    <property type="term" value="C:mitochondrion"/>
    <property type="evidence" value="ECO:0007669"/>
    <property type="project" value="TreeGrafter"/>
</dbReference>
<feature type="region of interest" description="Disordered" evidence="2">
    <location>
        <begin position="164"/>
        <end position="219"/>
    </location>
</feature>
<evidence type="ECO:0000256" key="2">
    <source>
        <dbReference type="SAM" id="MobiDB-lite"/>
    </source>
</evidence>
<evidence type="ECO:0000256" key="1">
    <source>
        <dbReference type="ARBA" id="ARBA00005807"/>
    </source>
</evidence>
<feature type="region of interest" description="Disordered" evidence="2">
    <location>
        <begin position="635"/>
        <end position="690"/>
    </location>
</feature>
<feature type="compositionally biased region" description="Basic residues" evidence="2">
    <location>
        <begin position="175"/>
        <end position="184"/>
    </location>
</feature>
<dbReference type="PANTHER" id="PTHR14215">
    <property type="entry name" value="PROTEIN OF UNKNOWN FUNCTION DUF729"/>
    <property type="match status" value="1"/>
</dbReference>
<feature type="region of interest" description="Disordered" evidence="2">
    <location>
        <begin position="547"/>
        <end position="566"/>
    </location>
</feature>
<keyword evidence="3" id="KW-1185">Reference proteome</keyword>
<dbReference type="AlphaFoldDB" id="A0AA85GCS5"/>
<dbReference type="WBParaSite" id="SRDH1_89990.1">
    <property type="protein sequence ID" value="SRDH1_89990.1"/>
    <property type="gene ID" value="SRDH1_89990"/>
</dbReference>
<feature type="compositionally biased region" description="Polar residues" evidence="2">
    <location>
        <begin position="555"/>
        <end position="564"/>
    </location>
</feature>
<dbReference type="Pfam" id="PF05308">
    <property type="entry name" value="Mito_fiss_reg"/>
    <property type="match status" value="2"/>
</dbReference>
<evidence type="ECO:0008006" key="5">
    <source>
        <dbReference type="Google" id="ProtNLM"/>
    </source>
</evidence>
<dbReference type="PANTHER" id="PTHR14215:SF0">
    <property type="entry name" value="WH2 DOMAIN-CONTAINING PROTEIN"/>
    <property type="match status" value="1"/>
</dbReference>
<feature type="compositionally biased region" description="Polar residues" evidence="2">
    <location>
        <begin position="820"/>
        <end position="836"/>
    </location>
</feature>
<proteinExistence type="inferred from homology"/>
<reference evidence="3" key="1">
    <citation type="submission" date="2022-06" db="EMBL/GenBank/DDBJ databases">
        <authorList>
            <person name="Berger JAMES D."/>
            <person name="Berger JAMES D."/>
        </authorList>
    </citation>
    <scope>NUCLEOTIDE SEQUENCE [LARGE SCALE GENOMIC DNA]</scope>
</reference>
<feature type="region of interest" description="Disordered" evidence="2">
    <location>
        <begin position="816"/>
        <end position="836"/>
    </location>
</feature>
<dbReference type="GO" id="GO:0000266">
    <property type="term" value="P:mitochondrial fission"/>
    <property type="evidence" value="ECO:0007669"/>
    <property type="project" value="TreeGrafter"/>
</dbReference>
<feature type="region of interest" description="Disordered" evidence="2">
    <location>
        <begin position="898"/>
        <end position="953"/>
    </location>
</feature>
<dbReference type="GO" id="GO:0009060">
    <property type="term" value="P:aerobic respiration"/>
    <property type="evidence" value="ECO:0007669"/>
    <property type="project" value="TreeGrafter"/>
</dbReference>
<name>A0AA85GCS5_9TREM</name>
<feature type="region of interest" description="Disordered" evidence="2">
    <location>
        <begin position="381"/>
        <end position="405"/>
    </location>
</feature>